<evidence type="ECO:0000313" key="4">
    <source>
        <dbReference type="Proteomes" id="UP000042738"/>
    </source>
</evidence>
<feature type="coiled-coil region" evidence="1">
    <location>
        <begin position="187"/>
        <end position="221"/>
    </location>
</feature>
<dbReference type="Proteomes" id="UP000042738">
    <property type="component" value="Chromosome"/>
</dbReference>
<keyword evidence="3" id="KW-0449">Lipoprotein</keyword>
<gene>
    <name evidence="3" type="primary">qseG</name>
    <name evidence="3" type="ORF">SYMBAF_11210</name>
</gene>
<organism evidence="3 4">
    <name type="scientific">Serratia symbiotica</name>
    <dbReference type="NCBI Taxonomy" id="138074"/>
    <lineage>
        <taxon>Bacteria</taxon>
        <taxon>Pseudomonadati</taxon>
        <taxon>Pseudomonadota</taxon>
        <taxon>Gammaproteobacteria</taxon>
        <taxon>Enterobacterales</taxon>
        <taxon>Yersiniaceae</taxon>
        <taxon>Serratia</taxon>
    </lineage>
</organism>
<evidence type="ECO:0000313" key="3">
    <source>
        <dbReference type="EMBL" id="QLH63393.1"/>
    </source>
</evidence>
<evidence type="ECO:0000256" key="1">
    <source>
        <dbReference type="SAM" id="Coils"/>
    </source>
</evidence>
<feature type="compositionally biased region" description="Polar residues" evidence="2">
    <location>
        <begin position="237"/>
        <end position="253"/>
    </location>
</feature>
<dbReference type="STRING" id="138074.SYMBAF_80080"/>
<sequence length="290" mass="32039">MYTGSNCLRLPQTEPSLHATRRALLGKRPMSFLSAAFVMPLLLTGCVQHATSNDLSQQQQEAIPRTKVVDYRLAACDTLWQLNEEEALDNSLYWLRAIDCADRMGPTQARALAKNLPDDSGFGIFKQSILLGSAEPTTGERRQMIDRLNSAQLALPNSLQPLLQLWRQQQVLQITLLDEKAHYQRLQESADSRIDTLHQALARLQAELQDTSRKLEDLTDIERQLSTRKQLQGEIPESSTVQLKADATVNNSAPVRGADPKSAPENSSALPVATEDTAVPPPANNGSHAQ</sequence>
<dbReference type="Pfam" id="PF13942">
    <property type="entry name" value="Lipoprotein_20"/>
    <property type="match status" value="1"/>
</dbReference>
<reference evidence="3 4" key="1">
    <citation type="journal article" date="2014" name="Genome Announc.">
        <title>Whole-Genome Sequence of Serratia symbiotica Strain CWBI-2.3T, a Free-Living Symbiont of the Black Bean Aphid Aphis fabae.</title>
        <authorList>
            <person name="Foray V."/>
            <person name="Grigorescu A.S."/>
            <person name="Sabri A."/>
            <person name="Haubruge E."/>
            <person name="Lognay G."/>
            <person name="Francis F."/>
            <person name="Fauconnier M.L."/>
            <person name="Hance T."/>
            <person name="Thonart P."/>
        </authorList>
    </citation>
    <scope>NUCLEOTIDE SEQUENCE [LARGE SCALE GENOMIC DNA]</scope>
    <source>
        <strain evidence="3">CWBI-2.3</strain>
    </source>
</reference>
<dbReference type="NCBIfam" id="NF007997">
    <property type="entry name" value="PRK10722.1"/>
    <property type="match status" value="1"/>
</dbReference>
<dbReference type="EMBL" id="CP050855">
    <property type="protein sequence ID" value="QLH63393.1"/>
    <property type="molecule type" value="Genomic_DNA"/>
</dbReference>
<keyword evidence="1" id="KW-0175">Coiled coil</keyword>
<feature type="region of interest" description="Disordered" evidence="2">
    <location>
        <begin position="229"/>
        <end position="290"/>
    </location>
</feature>
<evidence type="ECO:0000256" key="2">
    <source>
        <dbReference type="SAM" id="MobiDB-lite"/>
    </source>
</evidence>
<accession>A0A068Z901</accession>
<dbReference type="GeneID" id="93737062"/>
<dbReference type="AlphaFoldDB" id="A0A068Z901"/>
<proteinExistence type="predicted"/>
<name>A0A068Z901_9GAMM</name>
<dbReference type="RefSeq" id="WP_082027026.1">
    <property type="nucleotide sequence ID" value="NZ_CP050855.1"/>
</dbReference>
<protein>
    <submittedName>
        <fullName evidence="3">Two-component system QseEF-associated lipoprotein QseG</fullName>
    </submittedName>
</protein>
<dbReference type="InterPro" id="IPR025262">
    <property type="entry name" value="QseG"/>
</dbReference>